<comment type="caution">
    <text evidence="3">The sequence shown here is derived from an EMBL/GenBank/DDBJ whole genome shotgun (WGS) entry which is preliminary data.</text>
</comment>
<evidence type="ECO:0000313" key="3">
    <source>
        <dbReference type="EMBL" id="ETJ33780.1"/>
    </source>
</evidence>
<accession>W1XWI3</accession>
<proteinExistence type="predicted"/>
<protein>
    <submittedName>
        <fullName evidence="3">Surface-associated protein CshA</fullName>
    </submittedName>
</protein>
<dbReference type="NCBIfam" id="TIGR04225">
    <property type="entry name" value="CshA_fibril_rpt"/>
    <property type="match status" value="1"/>
</dbReference>
<reference evidence="3" key="1">
    <citation type="submission" date="2013-12" db="EMBL/GenBank/DDBJ databases">
        <title>A Varibaculum cambriense genome reconstructed from a premature infant gut community with otherwise low bacterial novelty that shifts toward anaerobic metabolism during the third week of life.</title>
        <authorList>
            <person name="Brown C.T."/>
            <person name="Sharon I."/>
            <person name="Thomas B.C."/>
            <person name="Castelle C.J."/>
            <person name="Morowitz M.J."/>
            <person name="Banfield J.F."/>
        </authorList>
    </citation>
    <scope>NUCLEOTIDE SEQUENCE</scope>
</reference>
<dbReference type="EMBL" id="AZMM01011783">
    <property type="protein sequence ID" value="ETJ33780.1"/>
    <property type="molecule type" value="Genomic_DNA"/>
</dbReference>
<dbReference type="InterPro" id="IPR026395">
    <property type="entry name" value="CshA_fibril"/>
</dbReference>
<gene>
    <name evidence="3" type="ORF">Q604_UNBC11783G0001</name>
</gene>
<dbReference type="AlphaFoldDB" id="W1XWI3"/>
<feature type="region of interest" description="Disordered" evidence="1">
    <location>
        <begin position="24"/>
        <end position="84"/>
    </location>
</feature>
<feature type="non-terminal residue" evidence="3">
    <location>
        <position position="1"/>
    </location>
</feature>
<dbReference type="Pfam" id="PF19076">
    <property type="entry name" value="CshA_repeat"/>
    <property type="match status" value="1"/>
</dbReference>
<feature type="domain" description="CshA" evidence="2">
    <location>
        <begin position="25"/>
        <end position="83"/>
    </location>
</feature>
<evidence type="ECO:0000256" key="1">
    <source>
        <dbReference type="SAM" id="MobiDB-lite"/>
    </source>
</evidence>
<name>W1XWI3_9ZZZZ</name>
<evidence type="ECO:0000259" key="2">
    <source>
        <dbReference type="Pfam" id="PF19076"/>
    </source>
</evidence>
<organism evidence="3">
    <name type="scientific">human gut metagenome</name>
    <dbReference type="NCBI Taxonomy" id="408170"/>
    <lineage>
        <taxon>unclassified sequences</taxon>
        <taxon>metagenomes</taxon>
        <taxon>organismal metagenomes</taxon>
    </lineage>
</organism>
<sequence>VPVKVQAADTNGTTVETTYTPKITPVVPTSEDATSTDIQGQTQSGKPTFTEGNPNVPIDEDTPATFEDGSTTKTVDGEGTYTVA</sequence>
<feature type="compositionally biased region" description="Polar residues" evidence="1">
    <location>
        <begin position="31"/>
        <end position="53"/>
    </location>
</feature>
<feature type="non-terminal residue" evidence="3">
    <location>
        <position position="84"/>
    </location>
</feature>